<reference evidence="2 3" key="1">
    <citation type="journal article" date="2019" name="Int. J. Syst. Evol. Microbiol.">
        <title>Clostridium fermenticellae sp. nov., isolated from the mud in a fermentation cellar for the production of the Chinese liquor, baijiu.</title>
        <authorList>
            <person name="Xu P.X."/>
            <person name="Chai L.J."/>
            <person name="Qiu T."/>
            <person name="Zhang X.J."/>
            <person name="Lu Z.M."/>
            <person name="Xiao C."/>
            <person name="Wang S.T."/>
            <person name="Shen C.H."/>
            <person name="Shi J.S."/>
            <person name="Xu Z.H."/>
        </authorList>
    </citation>
    <scope>NUCLEOTIDE SEQUENCE [LARGE SCALE GENOMIC DNA]</scope>
    <source>
        <strain evidence="2 3">JN500901</strain>
    </source>
</reference>
<dbReference type="InterPro" id="IPR049939">
    <property type="entry name" value="NifE-like"/>
</dbReference>
<accession>A0A386H1W1</accession>
<dbReference type="Pfam" id="PF00148">
    <property type="entry name" value="Oxidored_nitro"/>
    <property type="match status" value="1"/>
</dbReference>
<dbReference type="InterPro" id="IPR000510">
    <property type="entry name" value="Nase/OxRdtase_comp1"/>
</dbReference>
<dbReference type="Gene3D" id="3.40.50.1980">
    <property type="entry name" value="Nitrogenase molybdenum iron protein domain"/>
    <property type="match status" value="2"/>
</dbReference>
<sequence>MKGLRKYIQPFAPDQSGASAVLYKLGGIIVICDAGGCAGNICGFDEPRWSKEKSAIFSAGLRDMDAILGRDDKLVSKLYDVSQKIEAKFAAVIGTPVPSVIATDYKAIKRMAEKKLNIPIITIETTGMDLYDVGAEKAYLEIFSTFAKDGLCIDEKSVGVIGAIPLDMTSFYDADRIKGYLKGKGFDNVYCYGMDADLKEVEKAGTAKKNIVVAPSGLKAAKYLRERFKTPYEVCYPVEFDVIKNEEGNFKNFYNKNILIVHQQVIANSIRDKINKITNTRVTVASWFMLKEEFREEQDIFLKEEDQFIKLVRQGNFDVIIGDEAFKRAVPDFKGEYIKLPHFAVSGRM</sequence>
<gene>
    <name evidence="2" type="ORF">D4Z93_03695</name>
</gene>
<feature type="domain" description="Nitrogenase/oxidoreductase component 1" evidence="1">
    <location>
        <begin position="17"/>
        <end position="234"/>
    </location>
</feature>
<dbReference type="OrthoDB" id="3199475at2"/>
<dbReference type="AlphaFoldDB" id="A0A386H1W1"/>
<dbReference type="SUPFAM" id="SSF53807">
    <property type="entry name" value="Helical backbone' metal receptor"/>
    <property type="match status" value="1"/>
</dbReference>
<keyword evidence="3" id="KW-1185">Reference proteome</keyword>
<dbReference type="RefSeq" id="WP_119970489.1">
    <property type="nucleotide sequence ID" value="NZ_CP032416.1"/>
</dbReference>
<organism evidence="2 3">
    <name type="scientific">Clostridium fermenticellae</name>
    <dbReference type="NCBI Taxonomy" id="2068654"/>
    <lineage>
        <taxon>Bacteria</taxon>
        <taxon>Bacillati</taxon>
        <taxon>Bacillota</taxon>
        <taxon>Clostridia</taxon>
        <taxon>Eubacteriales</taxon>
        <taxon>Clostridiaceae</taxon>
        <taxon>Clostridium</taxon>
    </lineage>
</organism>
<dbReference type="KEGG" id="cfer:D4Z93_03695"/>
<name>A0A386H1W1_9CLOT</name>
<evidence type="ECO:0000259" key="1">
    <source>
        <dbReference type="Pfam" id="PF00148"/>
    </source>
</evidence>
<dbReference type="GO" id="GO:0016491">
    <property type="term" value="F:oxidoreductase activity"/>
    <property type="evidence" value="ECO:0007669"/>
    <property type="project" value="InterPro"/>
</dbReference>
<evidence type="ECO:0000313" key="2">
    <source>
        <dbReference type="EMBL" id="AYD39672.1"/>
    </source>
</evidence>
<dbReference type="PANTHER" id="PTHR42956:SF1">
    <property type="entry name" value="NITROGENASE IRON-MOLYBDENUM COFACTOR BIOSYNTHESIS PROTEIN NIFE"/>
    <property type="match status" value="1"/>
</dbReference>
<evidence type="ECO:0000313" key="3">
    <source>
        <dbReference type="Proteomes" id="UP000266301"/>
    </source>
</evidence>
<dbReference type="EMBL" id="CP032416">
    <property type="protein sequence ID" value="AYD39672.1"/>
    <property type="molecule type" value="Genomic_DNA"/>
</dbReference>
<proteinExistence type="predicted"/>
<protein>
    <submittedName>
        <fullName evidence="2">Nitrogenase molybdenum-iron protein</fullName>
    </submittedName>
</protein>
<dbReference type="Proteomes" id="UP000266301">
    <property type="component" value="Chromosome"/>
</dbReference>
<dbReference type="PANTHER" id="PTHR42956">
    <property type="entry name" value="NITROGENASE IRON-MOLYBDENUM COFACTOR BIOSYNTHESIS PROTEIN NIFE"/>
    <property type="match status" value="1"/>
</dbReference>